<dbReference type="Pfam" id="PF02826">
    <property type="entry name" value="2-Hacid_dh_C"/>
    <property type="match status" value="1"/>
</dbReference>
<evidence type="ECO:0000259" key="3">
    <source>
        <dbReference type="Pfam" id="PF02826"/>
    </source>
</evidence>
<evidence type="ECO:0000256" key="1">
    <source>
        <dbReference type="ARBA" id="ARBA00023002"/>
    </source>
</evidence>
<protein>
    <submittedName>
        <fullName evidence="4">2-hydroxyacid dehydrogenase</fullName>
    </submittedName>
</protein>
<evidence type="ECO:0000313" key="4">
    <source>
        <dbReference type="EMBL" id="GAA3752104.1"/>
    </source>
</evidence>
<evidence type="ECO:0000313" key="5">
    <source>
        <dbReference type="Proteomes" id="UP001500540"/>
    </source>
</evidence>
<dbReference type="RefSeq" id="WP_344779521.1">
    <property type="nucleotide sequence ID" value="NZ_BAABAF010000001.1"/>
</dbReference>
<accession>A0ABP7G0U5</accession>
<feature type="domain" description="D-isomer specific 2-hydroxyacid dehydrogenase NAD-binding" evidence="3">
    <location>
        <begin position="103"/>
        <end position="274"/>
    </location>
</feature>
<reference evidence="5" key="1">
    <citation type="journal article" date="2019" name="Int. J. Syst. Evol. Microbiol.">
        <title>The Global Catalogue of Microorganisms (GCM) 10K type strain sequencing project: providing services to taxonomists for standard genome sequencing and annotation.</title>
        <authorList>
            <consortium name="The Broad Institute Genomics Platform"/>
            <consortium name="The Broad Institute Genome Sequencing Center for Infectious Disease"/>
            <person name="Wu L."/>
            <person name="Ma J."/>
        </authorList>
    </citation>
    <scope>NUCLEOTIDE SEQUENCE [LARGE SCALE GENOMIC DNA]</scope>
    <source>
        <strain evidence="5">JCM 16950</strain>
    </source>
</reference>
<name>A0ABP7G0U5_9MICO</name>
<gene>
    <name evidence="4" type="ORF">GCM10022240_01520</name>
</gene>
<dbReference type="PANTHER" id="PTHR43333">
    <property type="entry name" value="2-HACID_DH_C DOMAIN-CONTAINING PROTEIN"/>
    <property type="match status" value="1"/>
</dbReference>
<dbReference type="InterPro" id="IPR006140">
    <property type="entry name" value="D-isomer_DH_NAD-bd"/>
</dbReference>
<keyword evidence="1" id="KW-0560">Oxidoreductase</keyword>
<dbReference type="Proteomes" id="UP001500540">
    <property type="component" value="Unassembled WGS sequence"/>
</dbReference>
<proteinExistence type="predicted"/>
<dbReference type="Gene3D" id="3.40.50.720">
    <property type="entry name" value="NAD(P)-binding Rossmann-like Domain"/>
    <property type="match status" value="2"/>
</dbReference>
<sequence>MPHLVVSVPDEQLAAGLGALPDDVELIRWSMDAPADRDAIDIVVAPYLGSSAAERFARLNGVRTRLVQGQSIGYEHVVSTLPAGHAFANAAGVHETSTGELAVALTLAAQRRLPDFVRAQDEGRWAPVFAASLADRRVLLLGYGGVGKATAARLAPFEVELTVLAHRARVEDGVHVHGADELHALLPDAEIVISTLPGGDATRNVIDDAALSLLPDGALVTNVGRGTTIDTDALTDHVRRGRIRAALDVTDPEPLPAGHPLWSLPGVLIAPHVGGASTAMLPRVAKLVRTQIDRMRAGEAPLNVVIPG</sequence>
<organism evidence="4 5">
    <name type="scientific">Microbacterium kribbense</name>
    <dbReference type="NCBI Taxonomy" id="433645"/>
    <lineage>
        <taxon>Bacteria</taxon>
        <taxon>Bacillati</taxon>
        <taxon>Actinomycetota</taxon>
        <taxon>Actinomycetes</taxon>
        <taxon>Micrococcales</taxon>
        <taxon>Microbacteriaceae</taxon>
        <taxon>Microbacterium</taxon>
    </lineage>
</organism>
<dbReference type="InterPro" id="IPR036291">
    <property type="entry name" value="NAD(P)-bd_dom_sf"/>
</dbReference>
<keyword evidence="5" id="KW-1185">Reference proteome</keyword>
<dbReference type="PANTHER" id="PTHR43333:SF1">
    <property type="entry name" value="D-ISOMER SPECIFIC 2-HYDROXYACID DEHYDROGENASE NAD-BINDING DOMAIN-CONTAINING PROTEIN"/>
    <property type="match status" value="1"/>
</dbReference>
<comment type="caution">
    <text evidence="4">The sequence shown here is derived from an EMBL/GenBank/DDBJ whole genome shotgun (WGS) entry which is preliminary data.</text>
</comment>
<dbReference type="CDD" id="cd12166">
    <property type="entry name" value="2-Hacid_dh_7"/>
    <property type="match status" value="1"/>
</dbReference>
<keyword evidence="2" id="KW-0520">NAD</keyword>
<evidence type="ECO:0000256" key="2">
    <source>
        <dbReference type="ARBA" id="ARBA00023027"/>
    </source>
</evidence>
<dbReference type="SUPFAM" id="SSF51735">
    <property type="entry name" value="NAD(P)-binding Rossmann-fold domains"/>
    <property type="match status" value="1"/>
</dbReference>
<dbReference type="EMBL" id="BAABAF010000001">
    <property type="protein sequence ID" value="GAA3752104.1"/>
    <property type="molecule type" value="Genomic_DNA"/>
</dbReference>